<dbReference type="GO" id="GO:0009927">
    <property type="term" value="F:histidine phosphotransfer kinase activity"/>
    <property type="evidence" value="ECO:0007669"/>
    <property type="project" value="TreeGrafter"/>
</dbReference>
<feature type="region of interest" description="Disordered" evidence="10">
    <location>
        <begin position="744"/>
        <end position="796"/>
    </location>
</feature>
<dbReference type="Gene3D" id="1.10.287.130">
    <property type="match status" value="1"/>
</dbReference>
<dbReference type="SMART" id="SM00387">
    <property type="entry name" value="HATPase_c"/>
    <property type="match status" value="1"/>
</dbReference>
<evidence type="ECO:0000256" key="10">
    <source>
        <dbReference type="SAM" id="MobiDB-lite"/>
    </source>
</evidence>
<keyword evidence="7" id="KW-0418">Kinase</keyword>
<dbReference type="EC" id="2.7.13.3" evidence="3"/>
<evidence type="ECO:0000256" key="6">
    <source>
        <dbReference type="ARBA" id="ARBA00022679"/>
    </source>
</evidence>
<accession>A0A8T0GWG4</accession>
<keyword evidence="4" id="KW-0963">Cytoplasm</keyword>
<proteinExistence type="predicted"/>
<dbReference type="PANTHER" id="PTHR43047">
    <property type="entry name" value="TWO-COMPONENT HISTIDINE PROTEIN KINASE"/>
    <property type="match status" value="1"/>
</dbReference>
<dbReference type="EMBL" id="CM026430">
    <property type="protein sequence ID" value="KAG0562755.1"/>
    <property type="molecule type" value="Genomic_DNA"/>
</dbReference>
<dbReference type="Proteomes" id="UP000822688">
    <property type="component" value="Chromosome 9"/>
</dbReference>
<organism evidence="13 14">
    <name type="scientific">Ceratodon purpureus</name>
    <name type="common">Fire moss</name>
    <name type="synonym">Dicranum purpureum</name>
    <dbReference type="NCBI Taxonomy" id="3225"/>
    <lineage>
        <taxon>Eukaryota</taxon>
        <taxon>Viridiplantae</taxon>
        <taxon>Streptophyta</taxon>
        <taxon>Embryophyta</taxon>
        <taxon>Bryophyta</taxon>
        <taxon>Bryophytina</taxon>
        <taxon>Bryopsida</taxon>
        <taxon>Dicranidae</taxon>
        <taxon>Pseudoditrichales</taxon>
        <taxon>Ditrichaceae</taxon>
        <taxon>Ceratodon</taxon>
    </lineage>
</organism>
<feature type="region of interest" description="Disordered" evidence="10">
    <location>
        <begin position="914"/>
        <end position="933"/>
    </location>
</feature>
<dbReference type="FunFam" id="3.40.50.2300:FF:000569">
    <property type="entry name" value="Histidine kinase"/>
    <property type="match status" value="1"/>
</dbReference>
<dbReference type="SMART" id="SM00448">
    <property type="entry name" value="REC"/>
    <property type="match status" value="1"/>
</dbReference>
<dbReference type="PROSITE" id="PS50109">
    <property type="entry name" value="HIS_KIN"/>
    <property type="match status" value="1"/>
</dbReference>
<dbReference type="FunFam" id="3.30.450.20:FF:000061">
    <property type="entry name" value="Histidine kinase 5"/>
    <property type="match status" value="1"/>
</dbReference>
<comment type="subcellular location">
    <subcellularLocation>
        <location evidence="2">Cytoplasm</location>
    </subcellularLocation>
</comment>
<name>A0A8T0GWG4_CERPU</name>
<dbReference type="Pfam" id="PF00512">
    <property type="entry name" value="HisKA"/>
    <property type="match status" value="1"/>
</dbReference>
<keyword evidence="9" id="KW-0175">Coiled coil</keyword>
<protein>
    <recommendedName>
        <fullName evidence="3">histidine kinase</fullName>
        <ecNumber evidence="3">2.7.13.3</ecNumber>
    </recommendedName>
</protein>
<feature type="compositionally biased region" description="Polar residues" evidence="10">
    <location>
        <begin position="775"/>
        <end position="786"/>
    </location>
</feature>
<dbReference type="Pfam" id="PF00072">
    <property type="entry name" value="Response_reg"/>
    <property type="match status" value="1"/>
</dbReference>
<gene>
    <name evidence="13" type="ORF">KC19_9G168700</name>
</gene>
<dbReference type="GO" id="GO:0000155">
    <property type="term" value="F:phosphorelay sensor kinase activity"/>
    <property type="evidence" value="ECO:0007669"/>
    <property type="project" value="InterPro"/>
</dbReference>
<evidence type="ECO:0000313" key="13">
    <source>
        <dbReference type="EMBL" id="KAG0562755.1"/>
    </source>
</evidence>
<feature type="modified residue" description="4-aspartylphosphate" evidence="8">
    <location>
        <position position="1002"/>
    </location>
</feature>
<dbReference type="PRINTS" id="PR00344">
    <property type="entry name" value="BCTRLSENSOR"/>
</dbReference>
<dbReference type="Gene3D" id="3.40.50.2300">
    <property type="match status" value="1"/>
</dbReference>
<evidence type="ECO:0000256" key="9">
    <source>
        <dbReference type="SAM" id="Coils"/>
    </source>
</evidence>
<dbReference type="InterPro" id="IPR035965">
    <property type="entry name" value="PAS-like_dom_sf"/>
</dbReference>
<dbReference type="CDD" id="cd17546">
    <property type="entry name" value="REC_hyHK_CKI1_RcsC-like"/>
    <property type="match status" value="1"/>
</dbReference>
<dbReference type="Gene3D" id="3.30.565.10">
    <property type="entry name" value="Histidine kinase-like ATPase, C-terminal domain"/>
    <property type="match status" value="1"/>
</dbReference>
<dbReference type="InterPro" id="IPR036097">
    <property type="entry name" value="HisK_dim/P_sf"/>
</dbReference>
<comment type="catalytic activity">
    <reaction evidence="1">
        <text>ATP + protein L-histidine = ADP + protein N-phospho-L-histidine.</text>
        <dbReference type="EC" id="2.7.13.3"/>
    </reaction>
</comment>
<dbReference type="InterPro" id="IPR036890">
    <property type="entry name" value="HATPase_C_sf"/>
</dbReference>
<dbReference type="SUPFAM" id="SSF55785">
    <property type="entry name" value="PYP-like sensor domain (PAS domain)"/>
    <property type="match status" value="1"/>
</dbReference>
<dbReference type="PROSITE" id="PS50110">
    <property type="entry name" value="RESPONSE_REGULATORY"/>
    <property type="match status" value="1"/>
</dbReference>
<dbReference type="FunFam" id="1.10.287.130:FF:000030">
    <property type="entry name" value="Putative histidine kinase 5"/>
    <property type="match status" value="1"/>
</dbReference>
<dbReference type="GO" id="GO:0005886">
    <property type="term" value="C:plasma membrane"/>
    <property type="evidence" value="ECO:0007669"/>
    <property type="project" value="TreeGrafter"/>
</dbReference>
<dbReference type="SUPFAM" id="SSF52172">
    <property type="entry name" value="CheY-like"/>
    <property type="match status" value="1"/>
</dbReference>
<dbReference type="InterPro" id="IPR003594">
    <property type="entry name" value="HATPase_dom"/>
</dbReference>
<keyword evidence="6" id="KW-0808">Transferase</keyword>
<dbReference type="CDD" id="cd00082">
    <property type="entry name" value="HisKA"/>
    <property type="match status" value="1"/>
</dbReference>
<evidence type="ECO:0000256" key="4">
    <source>
        <dbReference type="ARBA" id="ARBA00022490"/>
    </source>
</evidence>
<dbReference type="SUPFAM" id="SSF47384">
    <property type="entry name" value="Homodimeric domain of signal transducing histidine kinase"/>
    <property type="match status" value="1"/>
</dbReference>
<dbReference type="Pfam" id="PF02518">
    <property type="entry name" value="HATPase_c"/>
    <property type="match status" value="1"/>
</dbReference>
<evidence type="ECO:0000256" key="5">
    <source>
        <dbReference type="ARBA" id="ARBA00022553"/>
    </source>
</evidence>
<comment type="caution">
    <text evidence="13">The sequence shown here is derived from an EMBL/GenBank/DDBJ whole genome shotgun (WGS) entry which is preliminary data.</text>
</comment>
<evidence type="ECO:0000256" key="8">
    <source>
        <dbReference type="PROSITE-ProRule" id="PRU00169"/>
    </source>
</evidence>
<dbReference type="SMART" id="SM00388">
    <property type="entry name" value="HisKA"/>
    <property type="match status" value="1"/>
</dbReference>
<evidence type="ECO:0000259" key="11">
    <source>
        <dbReference type="PROSITE" id="PS50109"/>
    </source>
</evidence>
<evidence type="ECO:0000256" key="2">
    <source>
        <dbReference type="ARBA" id="ARBA00004496"/>
    </source>
</evidence>
<feature type="domain" description="Histidine kinase" evidence="11">
    <location>
        <begin position="383"/>
        <end position="743"/>
    </location>
</feature>
<feature type="domain" description="Response regulatory" evidence="12">
    <location>
        <begin position="953"/>
        <end position="1096"/>
    </location>
</feature>
<feature type="coiled-coil region" evidence="9">
    <location>
        <begin position="88"/>
        <end position="122"/>
    </location>
</feature>
<dbReference type="InterPro" id="IPR003661">
    <property type="entry name" value="HisK_dim/P_dom"/>
</dbReference>
<keyword evidence="14" id="KW-1185">Reference proteome</keyword>
<evidence type="ECO:0000256" key="3">
    <source>
        <dbReference type="ARBA" id="ARBA00012438"/>
    </source>
</evidence>
<evidence type="ECO:0000313" key="14">
    <source>
        <dbReference type="Proteomes" id="UP000822688"/>
    </source>
</evidence>
<dbReference type="InterPro" id="IPR001789">
    <property type="entry name" value="Sig_transdc_resp-reg_receiver"/>
</dbReference>
<dbReference type="PANTHER" id="PTHR43047:SF68">
    <property type="entry name" value="HISTIDINE KINASE 5"/>
    <property type="match status" value="1"/>
</dbReference>
<keyword evidence="5 8" id="KW-0597">Phosphoprotein</keyword>
<evidence type="ECO:0000256" key="1">
    <source>
        <dbReference type="ARBA" id="ARBA00000085"/>
    </source>
</evidence>
<feature type="region of interest" description="Disordered" evidence="10">
    <location>
        <begin position="1"/>
        <end position="26"/>
    </location>
</feature>
<reference evidence="13" key="1">
    <citation type="submission" date="2020-06" db="EMBL/GenBank/DDBJ databases">
        <title>WGS assembly of Ceratodon purpureus strain R40.</title>
        <authorList>
            <person name="Carey S.B."/>
            <person name="Jenkins J."/>
            <person name="Shu S."/>
            <person name="Lovell J.T."/>
            <person name="Sreedasyam A."/>
            <person name="Maumus F."/>
            <person name="Tiley G.P."/>
            <person name="Fernandez-Pozo N."/>
            <person name="Barry K."/>
            <person name="Chen C."/>
            <person name="Wang M."/>
            <person name="Lipzen A."/>
            <person name="Daum C."/>
            <person name="Saski C.A."/>
            <person name="Payton A.C."/>
            <person name="Mcbreen J.C."/>
            <person name="Conrad R.E."/>
            <person name="Kollar L.M."/>
            <person name="Olsson S."/>
            <person name="Huttunen S."/>
            <person name="Landis J.B."/>
            <person name="Wickett N.J."/>
            <person name="Johnson M.G."/>
            <person name="Rensing S.A."/>
            <person name="Grimwood J."/>
            <person name="Schmutz J."/>
            <person name="Mcdaniel S.F."/>
        </authorList>
    </citation>
    <scope>NUCLEOTIDE SEQUENCE</scope>
    <source>
        <strain evidence="13">R40</strain>
    </source>
</reference>
<dbReference type="GO" id="GO:0005737">
    <property type="term" value="C:cytoplasm"/>
    <property type="evidence" value="ECO:0007669"/>
    <property type="project" value="UniProtKB-SubCell"/>
</dbReference>
<dbReference type="InterPro" id="IPR005467">
    <property type="entry name" value="His_kinase_dom"/>
</dbReference>
<sequence length="1104" mass="123754">MAIAPDVSGRSQPPDMEDYQQRSMWPSTKQALMKTDQRRQRVQPAIGADLDQLLARDNTFADEQTFEELVRFSKIAITHQESLARLWKNKQANAVGLLREQLDSLQQRRIESERKKKEILDEHAAEIFHSYPDGDEEMLDPVSIGEGFICNSEPASSWSSVPDSASSLSEYEENNSTEYWREKAKALDSLLSESLKREDSLNGQLRESIAELPSRLSGELHEQFKRFDNFLRFTLRKAPVVFGHQDTELRYRFIHNAFPTLTEEEVIGKTDEEIYQGMGVPELMEFKRQVIRTKVPDKQEIKFHTNMFGSKTFMIAVDPVLDTNDVCVGLNYVAMDVTLQVAKREKLAKVQEEEAVTSAMESELNKTIYITEETMRAKQMLATMSHEIRSPLSGVISMASILARTPLNEDQKLKVDFMIKSGNDVLELINDILDLSKVEAGAMTFEAKKFRPREVVKHVVQMASTSVAAENKTLQVDADVSEDVPLEVIGDVLRIRQVLTNLVSNSVKFTHKGKVSIVVRVVGPPSFKNRDYMKPKQSSGCECGDTSQQQMERSALHVPMTVSSSLEVTPHIFHNNELTEPLLTPVNNNGVMFPESNLRTVSRDERLLSSVKSSNICQRDDISGDVTTALDKQRSEEQNSASSFSSRNAVEREALASTDGQFKDIMWIEFQIVDTGIGISESAISTLFKRYSQASSTHARKYGGTGLGLHICKQLVELMGGSITVLSKVKDGSVFSFKLPLRKQDPSSPISNDETEFLRDGDQEDVTYTDAPGSLQFNSDVTSPKNASHPVPKPQNRRRKVNYMSLRPEFHTPSGTRFDRYNPATEFLSQTRTTMEPVSTVDVKLLQNEECFPRPNSSAHLNTQGASLHAAAFQYAKAGFDKDDPVKSHHRSNTSLAHRLHGGRVRKCVQQNIRSSPGQGNIKKMEKTQNSERRAAPELLPAAKIVKYSRPFRILVAEDDPVNVKVATQMMIALGHELKVVNNGADAVQAVQQGTYDVVLMDVHMPVMGGLEATQHIRKYEETINDTGRTQQGATAAINGSHDTSLRRKKRRIPIIAMTADALTDNIEECAKHGMDNFIAKPVNLEKLEELLIQYVPSLDYDSI</sequence>
<dbReference type="Gene3D" id="3.30.450.20">
    <property type="entry name" value="PAS domain"/>
    <property type="match status" value="1"/>
</dbReference>
<evidence type="ECO:0000259" key="12">
    <source>
        <dbReference type="PROSITE" id="PS50110"/>
    </source>
</evidence>
<dbReference type="InterPro" id="IPR004358">
    <property type="entry name" value="Sig_transdc_His_kin-like_C"/>
</dbReference>
<dbReference type="InterPro" id="IPR011006">
    <property type="entry name" value="CheY-like_superfamily"/>
</dbReference>
<feature type="compositionally biased region" description="Basic and acidic residues" evidence="10">
    <location>
        <begin position="923"/>
        <end position="933"/>
    </location>
</feature>
<dbReference type="SUPFAM" id="SSF55874">
    <property type="entry name" value="ATPase domain of HSP90 chaperone/DNA topoisomerase II/histidine kinase"/>
    <property type="match status" value="2"/>
</dbReference>
<evidence type="ECO:0000256" key="7">
    <source>
        <dbReference type="ARBA" id="ARBA00022777"/>
    </source>
</evidence>
<dbReference type="AlphaFoldDB" id="A0A8T0GWG4"/>